<dbReference type="Gene3D" id="1.20.120.450">
    <property type="entry name" value="dinb family like domain"/>
    <property type="match status" value="1"/>
</dbReference>
<gene>
    <name evidence="2" type="ORF">ABZ510_17615</name>
</gene>
<accession>A0ABV2WRZ6</accession>
<name>A0ABV2WRZ6_9NOCA</name>
<keyword evidence="2" id="KW-0413">Isomerase</keyword>
<dbReference type="Gene3D" id="3.30.1050.20">
    <property type="match status" value="1"/>
</dbReference>
<dbReference type="Pfam" id="PF11716">
    <property type="entry name" value="MDMPI_N"/>
    <property type="match status" value="1"/>
</dbReference>
<dbReference type="NCBIfam" id="TIGR03083">
    <property type="entry name" value="maleylpyruvate isomerase family mycothiol-dependent enzyme"/>
    <property type="match status" value="1"/>
</dbReference>
<dbReference type="InterPro" id="IPR017517">
    <property type="entry name" value="Maleyloyr_isom"/>
</dbReference>
<dbReference type="InterPro" id="IPR036527">
    <property type="entry name" value="SCP2_sterol-bd_dom_sf"/>
</dbReference>
<organism evidence="2 3">
    <name type="scientific">Nocardia rhamnosiphila</name>
    <dbReference type="NCBI Taxonomy" id="426716"/>
    <lineage>
        <taxon>Bacteria</taxon>
        <taxon>Bacillati</taxon>
        <taxon>Actinomycetota</taxon>
        <taxon>Actinomycetes</taxon>
        <taxon>Mycobacteriales</taxon>
        <taxon>Nocardiaceae</taxon>
        <taxon>Nocardia</taxon>
    </lineage>
</organism>
<reference evidence="2 3" key="1">
    <citation type="submission" date="2024-06" db="EMBL/GenBank/DDBJ databases">
        <title>The Natural Products Discovery Center: Release of the First 8490 Sequenced Strains for Exploring Actinobacteria Biosynthetic Diversity.</title>
        <authorList>
            <person name="Kalkreuter E."/>
            <person name="Kautsar S.A."/>
            <person name="Yang D."/>
            <person name="Bader C.D."/>
            <person name="Teijaro C.N."/>
            <person name="Fluegel L."/>
            <person name="Davis C.M."/>
            <person name="Simpson J.R."/>
            <person name="Lauterbach L."/>
            <person name="Steele A.D."/>
            <person name="Gui C."/>
            <person name="Meng S."/>
            <person name="Li G."/>
            <person name="Viehrig K."/>
            <person name="Ye F."/>
            <person name="Su P."/>
            <person name="Kiefer A.F."/>
            <person name="Nichols A."/>
            <person name="Cepeda A.J."/>
            <person name="Yan W."/>
            <person name="Fan B."/>
            <person name="Jiang Y."/>
            <person name="Adhikari A."/>
            <person name="Zheng C.-J."/>
            <person name="Schuster L."/>
            <person name="Cowan T.M."/>
            <person name="Smanski M.J."/>
            <person name="Chevrette M.G."/>
            <person name="De Carvalho L.P.S."/>
            <person name="Shen B."/>
        </authorList>
    </citation>
    <scope>NUCLEOTIDE SEQUENCE [LARGE SCALE GENOMIC DNA]</scope>
    <source>
        <strain evidence="2 3">NPDC019708</strain>
    </source>
</reference>
<dbReference type="RefSeq" id="WP_156059192.1">
    <property type="nucleotide sequence ID" value="NZ_JBEXYG010000007.1"/>
</dbReference>
<evidence type="ECO:0000259" key="1">
    <source>
        <dbReference type="Pfam" id="PF11716"/>
    </source>
</evidence>
<proteinExistence type="predicted"/>
<evidence type="ECO:0000313" key="3">
    <source>
        <dbReference type="Proteomes" id="UP001550628"/>
    </source>
</evidence>
<dbReference type="Proteomes" id="UP001550628">
    <property type="component" value="Unassembled WGS sequence"/>
</dbReference>
<dbReference type="EMBL" id="JBEYBF010000011">
    <property type="protein sequence ID" value="MEU1953668.1"/>
    <property type="molecule type" value="Genomic_DNA"/>
</dbReference>
<dbReference type="InterPro" id="IPR034660">
    <property type="entry name" value="DinB/YfiT-like"/>
</dbReference>
<sequence>MPSDFIELLTARTQAVTDATRALLATVDTLDDAAVAAPSALPGWSRGHVLTHLSRNADSLVNLLLWAHTGVETPQYASAALRDSDIEAGAPRPLAEQRADLVESADRLTGMAGVLSAEQWRVEVRTRQGTPIEATRIPWMRWQEVLIHHLDLDAGYTHTHWPADFVAELLAEAAVDLGGRAGVRPFAVDATDTGFTAIIGAGEPEQVVAGPASALLAWLLGRGADGALPRPLPDLPAWR</sequence>
<keyword evidence="3" id="KW-1185">Reference proteome</keyword>
<dbReference type="InterPro" id="IPR024344">
    <property type="entry name" value="MDMPI_metal-binding"/>
</dbReference>
<comment type="caution">
    <text evidence="2">The sequence shown here is derived from an EMBL/GenBank/DDBJ whole genome shotgun (WGS) entry which is preliminary data.</text>
</comment>
<dbReference type="GO" id="GO:0016853">
    <property type="term" value="F:isomerase activity"/>
    <property type="evidence" value="ECO:0007669"/>
    <property type="project" value="UniProtKB-KW"/>
</dbReference>
<dbReference type="GeneID" id="96244824"/>
<dbReference type="SUPFAM" id="SSF55718">
    <property type="entry name" value="SCP-like"/>
    <property type="match status" value="1"/>
</dbReference>
<dbReference type="SUPFAM" id="SSF109854">
    <property type="entry name" value="DinB/YfiT-like putative metalloenzymes"/>
    <property type="match status" value="1"/>
</dbReference>
<protein>
    <submittedName>
        <fullName evidence="2">Maleylpyruvate isomerase family mycothiol-dependent enzyme</fullName>
    </submittedName>
</protein>
<evidence type="ECO:0000313" key="2">
    <source>
        <dbReference type="EMBL" id="MEU1953668.1"/>
    </source>
</evidence>
<feature type="domain" description="Mycothiol-dependent maleylpyruvate isomerase metal-binding" evidence="1">
    <location>
        <begin position="17"/>
        <end position="152"/>
    </location>
</feature>